<evidence type="ECO:0000313" key="3">
    <source>
        <dbReference type="EMBL" id="GJS75788.1"/>
    </source>
</evidence>
<dbReference type="Proteomes" id="UP001151760">
    <property type="component" value="Unassembled WGS sequence"/>
</dbReference>
<keyword evidence="4" id="KW-1185">Reference proteome</keyword>
<feature type="compositionally biased region" description="Low complexity" evidence="2">
    <location>
        <begin position="62"/>
        <end position="73"/>
    </location>
</feature>
<evidence type="ECO:0000256" key="1">
    <source>
        <dbReference type="SAM" id="Coils"/>
    </source>
</evidence>
<keyword evidence="1" id="KW-0175">Coiled coil</keyword>
<protein>
    <submittedName>
        <fullName evidence="3">Ribose 5-phosphate isomerase A</fullName>
    </submittedName>
</protein>
<accession>A0ABQ4YEZ7</accession>
<evidence type="ECO:0000313" key="4">
    <source>
        <dbReference type="Proteomes" id="UP001151760"/>
    </source>
</evidence>
<sequence>MKTCLTHPFELLFLSTVHQNSSSSSSFHNTPVRPPFQTTINQNSLSSSSLPNTHVRPPFQINPNSLSSSSLPNTHVRPPFQINPNSLSSSSLPNTHVHPPFQTTINQNSLSSSSLPNTHVPPPFQTTQDTNAASPSSSTHSQSFQSHPIQYEPTLHQTSGSSSSLLDNERDEVNVVDEYQKKLLSEVEVIDEHGKILRIQKMTCKQVYKLQEGEKILVHVNQNNQLIKAAGSLCRRFMTLLLKEPKLCPPDFKDWTECKTDDVIFEIMDDKFRTLKYRLKMKLFGLDANRLKELNEADNIVEDGEQEMDYTKDELLQALDLIEAPEYFMDHQWQMYKSHLRTPATKKMSLNGKRARGGQVHIHTTGAHSFAWKRDEQKVLYNEEPNDVVFFGLAHTTLEGSFVTKASGKFMAKAKKELSRKTKAIGGSERVDHEVEAEIARDIIKKLRPRGVTGHGAGVKKSQVTKFGIEYKRMRGEAISSEKRFLLDKVDFQSKKIEAQSTQIKFLSKKNKAQSKKLKSQSKQIESLSKNNKIQSEQIECLSKNNKIQSEQIECLSKKNETQSIQLNSMEEKMNSFMGELQLFKTAFPAIYSNSNTLSCASHGDYQLYDDFLGERDNIDEPSNESSFVYNLFKFLVTSLWHTTGIDNVKLEKLEGVEFFCLFTPKGVEFLSLSTPKGVEFLLKGVEFL</sequence>
<dbReference type="Pfam" id="PF03004">
    <property type="entry name" value="Transposase_24"/>
    <property type="match status" value="1"/>
</dbReference>
<dbReference type="InterPro" id="IPR004252">
    <property type="entry name" value="Probable_transposase_24"/>
</dbReference>
<feature type="compositionally biased region" description="Low complexity" evidence="2">
    <location>
        <begin position="134"/>
        <end position="146"/>
    </location>
</feature>
<organism evidence="3 4">
    <name type="scientific">Tanacetum coccineum</name>
    <dbReference type="NCBI Taxonomy" id="301880"/>
    <lineage>
        <taxon>Eukaryota</taxon>
        <taxon>Viridiplantae</taxon>
        <taxon>Streptophyta</taxon>
        <taxon>Embryophyta</taxon>
        <taxon>Tracheophyta</taxon>
        <taxon>Spermatophyta</taxon>
        <taxon>Magnoliopsida</taxon>
        <taxon>eudicotyledons</taxon>
        <taxon>Gunneridae</taxon>
        <taxon>Pentapetalae</taxon>
        <taxon>asterids</taxon>
        <taxon>campanulids</taxon>
        <taxon>Asterales</taxon>
        <taxon>Asteraceae</taxon>
        <taxon>Asteroideae</taxon>
        <taxon>Anthemideae</taxon>
        <taxon>Anthemidinae</taxon>
        <taxon>Tanacetum</taxon>
    </lineage>
</organism>
<proteinExistence type="predicted"/>
<dbReference type="GO" id="GO:0016853">
    <property type="term" value="F:isomerase activity"/>
    <property type="evidence" value="ECO:0007669"/>
    <property type="project" value="UniProtKB-KW"/>
</dbReference>
<feature type="coiled-coil region" evidence="1">
    <location>
        <begin position="511"/>
        <end position="573"/>
    </location>
</feature>
<gene>
    <name evidence="3" type="ORF">Tco_0725669</name>
</gene>
<reference evidence="3" key="2">
    <citation type="submission" date="2022-01" db="EMBL/GenBank/DDBJ databases">
        <authorList>
            <person name="Yamashiro T."/>
            <person name="Shiraishi A."/>
            <person name="Satake H."/>
            <person name="Nakayama K."/>
        </authorList>
    </citation>
    <scope>NUCLEOTIDE SEQUENCE</scope>
</reference>
<evidence type="ECO:0000256" key="2">
    <source>
        <dbReference type="SAM" id="MobiDB-lite"/>
    </source>
</evidence>
<comment type="caution">
    <text evidence="3">The sequence shown here is derived from an EMBL/GenBank/DDBJ whole genome shotgun (WGS) entry which is preliminary data.</text>
</comment>
<feature type="region of interest" description="Disordered" evidence="2">
    <location>
        <begin position="23"/>
        <end position="146"/>
    </location>
</feature>
<dbReference type="EMBL" id="BQNB010010329">
    <property type="protein sequence ID" value="GJS75788.1"/>
    <property type="molecule type" value="Genomic_DNA"/>
</dbReference>
<reference evidence="3" key="1">
    <citation type="journal article" date="2022" name="Int. J. Mol. Sci.">
        <title>Draft Genome of Tanacetum Coccineum: Genomic Comparison of Closely Related Tanacetum-Family Plants.</title>
        <authorList>
            <person name="Yamashiro T."/>
            <person name="Shiraishi A."/>
            <person name="Nakayama K."/>
            <person name="Satake H."/>
        </authorList>
    </citation>
    <scope>NUCLEOTIDE SEQUENCE</scope>
</reference>
<name>A0ABQ4YEZ7_9ASTR</name>
<keyword evidence="3" id="KW-0413">Isomerase</keyword>
<feature type="compositionally biased region" description="Low complexity" evidence="2">
    <location>
        <begin position="83"/>
        <end position="94"/>
    </location>
</feature>